<dbReference type="AlphaFoldDB" id="A0A8S8ZSL0"/>
<dbReference type="Proteomes" id="UP000433876">
    <property type="component" value="Unassembled WGS sequence"/>
</dbReference>
<feature type="region of interest" description="Disordered" evidence="1">
    <location>
        <begin position="583"/>
        <end position="611"/>
    </location>
</feature>
<evidence type="ECO:0000313" key="3">
    <source>
        <dbReference type="Proteomes" id="UP000433876"/>
    </source>
</evidence>
<feature type="compositionally biased region" description="Polar residues" evidence="1">
    <location>
        <begin position="10"/>
        <end position="21"/>
    </location>
</feature>
<evidence type="ECO:0000313" key="2">
    <source>
        <dbReference type="EMBL" id="KAA8631960.1"/>
    </source>
</evidence>
<feature type="compositionally biased region" description="Polar residues" evidence="1">
    <location>
        <begin position="527"/>
        <end position="540"/>
    </location>
</feature>
<protein>
    <submittedName>
        <fullName evidence="2">Uncharacterized protein</fullName>
    </submittedName>
</protein>
<feature type="region of interest" description="Disordered" evidence="1">
    <location>
        <begin position="249"/>
        <end position="303"/>
    </location>
</feature>
<reference evidence="2 3" key="1">
    <citation type="submission" date="2017-07" db="EMBL/GenBank/DDBJ databases">
        <title>Genome sequence of the Sordaria macrospora wild type strain R19027.</title>
        <authorList>
            <person name="Nowrousian M."/>
            <person name="Teichert I."/>
            <person name="Kueck U."/>
        </authorList>
    </citation>
    <scope>NUCLEOTIDE SEQUENCE [LARGE SCALE GENOMIC DNA]</scope>
    <source>
        <strain evidence="2 3">R19027</strain>
        <tissue evidence="2">Mycelium</tissue>
    </source>
</reference>
<evidence type="ECO:0000256" key="1">
    <source>
        <dbReference type="SAM" id="MobiDB-lite"/>
    </source>
</evidence>
<organism evidence="2 3">
    <name type="scientific">Sordaria macrospora</name>
    <dbReference type="NCBI Taxonomy" id="5147"/>
    <lineage>
        <taxon>Eukaryota</taxon>
        <taxon>Fungi</taxon>
        <taxon>Dikarya</taxon>
        <taxon>Ascomycota</taxon>
        <taxon>Pezizomycotina</taxon>
        <taxon>Sordariomycetes</taxon>
        <taxon>Sordariomycetidae</taxon>
        <taxon>Sordariales</taxon>
        <taxon>Sordariaceae</taxon>
        <taxon>Sordaria</taxon>
    </lineage>
</organism>
<comment type="caution">
    <text evidence="2">The sequence shown here is derived from an EMBL/GenBank/DDBJ whole genome shotgun (WGS) entry which is preliminary data.</text>
</comment>
<dbReference type="EMBL" id="NMPR01000065">
    <property type="protein sequence ID" value="KAA8631960.1"/>
    <property type="molecule type" value="Genomic_DNA"/>
</dbReference>
<name>A0A8S8ZSL0_SORMA</name>
<feature type="compositionally biased region" description="Polar residues" evidence="1">
    <location>
        <begin position="583"/>
        <end position="609"/>
    </location>
</feature>
<feature type="compositionally biased region" description="Low complexity" evidence="1">
    <location>
        <begin position="481"/>
        <end position="507"/>
    </location>
</feature>
<accession>A0A8S8ZSL0</accession>
<gene>
    <name evidence="2" type="ORF">SMACR_07958</name>
</gene>
<feature type="region of interest" description="Disordered" evidence="1">
    <location>
        <begin position="481"/>
        <end position="540"/>
    </location>
</feature>
<dbReference type="VEuPathDB" id="FungiDB:SMAC_07958"/>
<proteinExistence type="predicted"/>
<sequence length="702" mass="76399">MPPPPPWLSKPSNLAYQTSHAPMSPTIKEEPGAAEPLYAIAQADPMPGSAKRKTRSDSHSGSPSQDKGRKKKLGRLNPVRERKVKASETWQYINRLVSAPITVPAFPKTIRAVLQLPRKRDLPDGWKHRLALEKPSFANMALLINYLNGDAPTDSLCNSSAGNCAGKWETAGPALASLEEGKGTIYKDCAFPRCVFFPIVNDEHQSSKRICCNAFYRSSNSPSTPNIWSPPNLVHGMASFLTSSLSASSSSIKKEPGTEESPIAQQIMKTNSFKREREDDDPSESGPRKKQRQQNNEADEEGFEKLQIRVKATETWQYLNCLTHSEPIVPKISKGLVKLLETDGARKRNLPIAWQRRLAIKRPSRRITKLLLNFLTGDNVSDHFVLCNLPGANCREKWITVSPAVEGMQQGKPDIYREIAFYCCVLFESRSGQRKCCNAVYRGFHNPPMPDVWSPPTSAPVSAPTLVPTPVLSLVLSPAPSSSSYSSSSSSSLSESSSPSPSRSSSPYSPPPATTMNTGRALPANSYPGTPSHQIVQGTPAQCQTGTIAILSAQRNVPNDLFTPGSGKPHIRLPHSYHVPLNATSLTTSQGPTSHAHSDSASRPQQSEQDVLPIGTDGATLQTLDLPNMGATVPLPSNGQNLAVIVHEGNVEVILEDVAAFTQSRGDRWAVEAGKECRVRNLHTGSKAVLFVVGIPVRRNNE</sequence>
<feature type="region of interest" description="Disordered" evidence="1">
    <location>
        <begin position="1"/>
        <end position="82"/>
    </location>
</feature>